<dbReference type="EMBL" id="CAJVQC010003373">
    <property type="protein sequence ID" value="CAG8525761.1"/>
    <property type="molecule type" value="Genomic_DNA"/>
</dbReference>
<feature type="non-terminal residue" evidence="1">
    <location>
        <position position="48"/>
    </location>
</feature>
<gene>
    <name evidence="1" type="ORF">RPERSI_LOCUS2911</name>
</gene>
<evidence type="ECO:0000313" key="1">
    <source>
        <dbReference type="EMBL" id="CAG8525761.1"/>
    </source>
</evidence>
<dbReference type="Proteomes" id="UP000789920">
    <property type="component" value="Unassembled WGS sequence"/>
</dbReference>
<organism evidence="1 2">
    <name type="scientific">Racocetra persica</name>
    <dbReference type="NCBI Taxonomy" id="160502"/>
    <lineage>
        <taxon>Eukaryota</taxon>
        <taxon>Fungi</taxon>
        <taxon>Fungi incertae sedis</taxon>
        <taxon>Mucoromycota</taxon>
        <taxon>Glomeromycotina</taxon>
        <taxon>Glomeromycetes</taxon>
        <taxon>Diversisporales</taxon>
        <taxon>Gigasporaceae</taxon>
        <taxon>Racocetra</taxon>
    </lineage>
</organism>
<name>A0ACA9LF75_9GLOM</name>
<comment type="caution">
    <text evidence="1">The sequence shown here is derived from an EMBL/GenBank/DDBJ whole genome shotgun (WGS) entry which is preliminary data.</text>
</comment>
<proteinExistence type="predicted"/>
<sequence length="48" mass="5956">MIERQRKKDREVETYTDEYLIKLSDFYEKLIDKIYLSHNKIENNCTVE</sequence>
<keyword evidence="2" id="KW-1185">Reference proteome</keyword>
<protein>
    <submittedName>
        <fullName evidence="1">30446_t:CDS:1</fullName>
    </submittedName>
</protein>
<reference evidence="1" key="1">
    <citation type="submission" date="2021-06" db="EMBL/GenBank/DDBJ databases">
        <authorList>
            <person name="Kallberg Y."/>
            <person name="Tangrot J."/>
            <person name="Rosling A."/>
        </authorList>
    </citation>
    <scope>NUCLEOTIDE SEQUENCE</scope>
    <source>
        <strain evidence="1">MA461A</strain>
    </source>
</reference>
<evidence type="ECO:0000313" key="2">
    <source>
        <dbReference type="Proteomes" id="UP000789920"/>
    </source>
</evidence>
<accession>A0ACA9LF75</accession>